<proteinExistence type="predicted"/>
<feature type="transmembrane region" description="Helical" evidence="2">
    <location>
        <begin position="20"/>
        <end position="40"/>
    </location>
</feature>
<comment type="caution">
    <text evidence="3">The sequence shown here is derived from an EMBL/GenBank/DDBJ whole genome shotgun (WGS) entry which is preliminary data.</text>
</comment>
<keyword evidence="2" id="KW-0472">Membrane</keyword>
<feature type="transmembrane region" description="Helical" evidence="2">
    <location>
        <begin position="46"/>
        <end position="68"/>
    </location>
</feature>
<sequence>MDFTKSTSAHRRATSDVSWLKTTFLELATLCFVLLITHWHLKKFGIYFQSTFGELGMVVWINGLLGDITAGKVFSAFKVDPIVDGKRALVPVADFFLIFVLLAALQRLWTEIPVVLGASLVAIVCFFLYDDYRMEQMELAKQERQEEISAYRQVVRQFERERWSMEG</sequence>
<keyword evidence="4" id="KW-1185">Reference proteome</keyword>
<evidence type="ECO:0000313" key="3">
    <source>
        <dbReference type="EMBL" id="KAK0659496.1"/>
    </source>
</evidence>
<feature type="coiled-coil region" evidence="1">
    <location>
        <begin position="134"/>
        <end position="161"/>
    </location>
</feature>
<keyword evidence="2" id="KW-0812">Transmembrane</keyword>
<organism evidence="3 4">
    <name type="scientific">Cercophora samala</name>
    <dbReference type="NCBI Taxonomy" id="330535"/>
    <lineage>
        <taxon>Eukaryota</taxon>
        <taxon>Fungi</taxon>
        <taxon>Dikarya</taxon>
        <taxon>Ascomycota</taxon>
        <taxon>Pezizomycotina</taxon>
        <taxon>Sordariomycetes</taxon>
        <taxon>Sordariomycetidae</taxon>
        <taxon>Sordariales</taxon>
        <taxon>Lasiosphaeriaceae</taxon>
        <taxon>Cercophora</taxon>
    </lineage>
</organism>
<feature type="transmembrane region" description="Helical" evidence="2">
    <location>
        <begin position="88"/>
        <end position="106"/>
    </location>
</feature>
<dbReference type="EMBL" id="JAULSY010000181">
    <property type="protein sequence ID" value="KAK0659496.1"/>
    <property type="molecule type" value="Genomic_DNA"/>
</dbReference>
<name>A0AA40D1P8_9PEZI</name>
<dbReference type="AlphaFoldDB" id="A0AA40D1P8"/>
<evidence type="ECO:0000256" key="1">
    <source>
        <dbReference type="SAM" id="Coils"/>
    </source>
</evidence>
<protein>
    <submittedName>
        <fullName evidence="3">Uncharacterized protein</fullName>
    </submittedName>
</protein>
<gene>
    <name evidence="3" type="ORF">QBC41DRAFT_331458</name>
</gene>
<accession>A0AA40D1P8</accession>
<evidence type="ECO:0000256" key="2">
    <source>
        <dbReference type="SAM" id="Phobius"/>
    </source>
</evidence>
<dbReference type="Proteomes" id="UP001174997">
    <property type="component" value="Unassembled WGS sequence"/>
</dbReference>
<feature type="transmembrane region" description="Helical" evidence="2">
    <location>
        <begin position="112"/>
        <end position="129"/>
    </location>
</feature>
<keyword evidence="1" id="KW-0175">Coiled coil</keyword>
<keyword evidence="2" id="KW-1133">Transmembrane helix</keyword>
<reference evidence="3" key="1">
    <citation type="submission" date="2023-06" db="EMBL/GenBank/DDBJ databases">
        <title>Genome-scale phylogeny and comparative genomics of the fungal order Sordariales.</title>
        <authorList>
            <consortium name="Lawrence Berkeley National Laboratory"/>
            <person name="Hensen N."/>
            <person name="Bonometti L."/>
            <person name="Westerberg I."/>
            <person name="Brannstrom I.O."/>
            <person name="Guillou S."/>
            <person name="Cros-Aarteil S."/>
            <person name="Calhoun S."/>
            <person name="Haridas S."/>
            <person name="Kuo A."/>
            <person name="Mondo S."/>
            <person name="Pangilinan J."/>
            <person name="Riley R."/>
            <person name="Labutti K."/>
            <person name="Andreopoulos B."/>
            <person name="Lipzen A."/>
            <person name="Chen C."/>
            <person name="Yanf M."/>
            <person name="Daum C."/>
            <person name="Ng V."/>
            <person name="Clum A."/>
            <person name="Steindorff A."/>
            <person name="Ohm R."/>
            <person name="Martin F."/>
            <person name="Silar P."/>
            <person name="Natvig D."/>
            <person name="Lalanne C."/>
            <person name="Gautier V."/>
            <person name="Ament-Velasquez S.L."/>
            <person name="Kruys A."/>
            <person name="Hutchinson M.I."/>
            <person name="Powell A.J."/>
            <person name="Barry K."/>
            <person name="Miller A.N."/>
            <person name="Grigoriev I.V."/>
            <person name="Debuchy R."/>
            <person name="Gladieux P."/>
            <person name="Thoren M.H."/>
            <person name="Johannesson H."/>
        </authorList>
    </citation>
    <scope>NUCLEOTIDE SEQUENCE</scope>
    <source>
        <strain evidence="3">CBS 307.81</strain>
    </source>
</reference>
<evidence type="ECO:0000313" key="4">
    <source>
        <dbReference type="Proteomes" id="UP001174997"/>
    </source>
</evidence>